<dbReference type="EMBL" id="JAGSXJ010000002">
    <property type="protein sequence ID" value="KAH6695260.1"/>
    <property type="molecule type" value="Genomic_DNA"/>
</dbReference>
<organism evidence="4 5">
    <name type="scientific">Plectosphaerella plurivora</name>
    <dbReference type="NCBI Taxonomy" id="936078"/>
    <lineage>
        <taxon>Eukaryota</taxon>
        <taxon>Fungi</taxon>
        <taxon>Dikarya</taxon>
        <taxon>Ascomycota</taxon>
        <taxon>Pezizomycotina</taxon>
        <taxon>Sordariomycetes</taxon>
        <taxon>Hypocreomycetidae</taxon>
        <taxon>Glomerellales</taxon>
        <taxon>Plectosphaerellaceae</taxon>
        <taxon>Plectosphaerella</taxon>
    </lineage>
</organism>
<evidence type="ECO:0000256" key="1">
    <source>
        <dbReference type="SAM" id="MobiDB-lite"/>
    </source>
</evidence>
<dbReference type="InterPro" id="IPR018535">
    <property type="entry name" value="DUF1996"/>
</dbReference>
<dbReference type="Proteomes" id="UP000770015">
    <property type="component" value="Unassembled WGS sequence"/>
</dbReference>
<dbReference type="PANTHER" id="PTHR43662:SF12">
    <property type="entry name" value="DUF1996 DOMAIN-CONTAINING PROTEIN-RELATED"/>
    <property type="match status" value="1"/>
</dbReference>
<feature type="domain" description="DUF1996" evidence="3">
    <location>
        <begin position="31"/>
        <end position="252"/>
    </location>
</feature>
<feature type="region of interest" description="Disordered" evidence="1">
    <location>
        <begin position="339"/>
        <end position="394"/>
    </location>
</feature>
<evidence type="ECO:0000256" key="2">
    <source>
        <dbReference type="SAM" id="SignalP"/>
    </source>
</evidence>
<evidence type="ECO:0000313" key="5">
    <source>
        <dbReference type="Proteomes" id="UP000770015"/>
    </source>
</evidence>
<dbReference type="AlphaFoldDB" id="A0A9P8VJU3"/>
<dbReference type="PANTHER" id="PTHR43662">
    <property type="match status" value="1"/>
</dbReference>
<evidence type="ECO:0000259" key="3">
    <source>
        <dbReference type="Pfam" id="PF09362"/>
    </source>
</evidence>
<gene>
    <name evidence="4" type="ORF">F5X68DRAFT_257944</name>
</gene>
<dbReference type="Pfam" id="PF09362">
    <property type="entry name" value="DUF1996"/>
    <property type="match status" value="1"/>
</dbReference>
<feature type="compositionally biased region" description="Low complexity" evidence="1">
    <location>
        <begin position="349"/>
        <end position="382"/>
    </location>
</feature>
<comment type="caution">
    <text evidence="4">The sequence shown here is derived from an EMBL/GenBank/DDBJ whole genome shotgun (WGS) entry which is preliminary data.</text>
</comment>
<keyword evidence="2" id="KW-0732">Signal</keyword>
<keyword evidence="5" id="KW-1185">Reference proteome</keyword>
<protein>
    <recommendedName>
        <fullName evidence="3">DUF1996 domain-containing protein</fullName>
    </recommendedName>
</protein>
<evidence type="ECO:0000313" key="4">
    <source>
        <dbReference type="EMBL" id="KAH6695260.1"/>
    </source>
</evidence>
<feature type="chain" id="PRO_5040112685" description="DUF1996 domain-containing protein" evidence="2">
    <location>
        <begin position="17"/>
        <end position="410"/>
    </location>
</feature>
<sequence length="410" mass="44057">MKSITLFIAGAGLAQAYTVTNAKRFMNKNIDPIVVPGQYTSHMHSFFGSDAVTVNTTTSAELQAGCSTAENPNDYSSYWFPSLFKVNTNGTREEVPLFRFSAYYVDIDKAEIAIPQNYRAVVGNAQGKTQADVPELAGHSWFCDNGDVVQPEKDAADFPRKGCPVFLQTLLLFHDCVNPDTLESAYSGVQNWNGDFRPVNRCPAGMFRMPRLRFSIRFDMRKILPDGWDGPAPLELACGPSYCFHGDFINGWLPEAAENMLLANSKRDFAGVDGPAGTYNAGSVCGAENAQDADPENGTSDLEESRAILEGSGGEPDQVIAPAPEASEVAVPVVDESVGQADGQATPTPSTAPVVEESVSSSATPTVSATPTATPTAAAPPAVEDDAATCPTKRRRARRAFRRAMRNVRI</sequence>
<feature type="signal peptide" evidence="2">
    <location>
        <begin position="1"/>
        <end position="16"/>
    </location>
</feature>
<accession>A0A9P8VJU3</accession>
<reference evidence="4" key="1">
    <citation type="journal article" date="2021" name="Nat. Commun.">
        <title>Genetic determinants of endophytism in the Arabidopsis root mycobiome.</title>
        <authorList>
            <person name="Mesny F."/>
            <person name="Miyauchi S."/>
            <person name="Thiergart T."/>
            <person name="Pickel B."/>
            <person name="Atanasova L."/>
            <person name="Karlsson M."/>
            <person name="Huettel B."/>
            <person name="Barry K.W."/>
            <person name="Haridas S."/>
            <person name="Chen C."/>
            <person name="Bauer D."/>
            <person name="Andreopoulos W."/>
            <person name="Pangilinan J."/>
            <person name="LaButti K."/>
            <person name="Riley R."/>
            <person name="Lipzen A."/>
            <person name="Clum A."/>
            <person name="Drula E."/>
            <person name="Henrissat B."/>
            <person name="Kohler A."/>
            <person name="Grigoriev I.V."/>
            <person name="Martin F.M."/>
            <person name="Hacquard S."/>
        </authorList>
    </citation>
    <scope>NUCLEOTIDE SEQUENCE</scope>
    <source>
        <strain evidence="4">MPI-SDFR-AT-0117</strain>
    </source>
</reference>
<dbReference type="OrthoDB" id="74764at2759"/>
<proteinExistence type="predicted"/>
<name>A0A9P8VJU3_9PEZI</name>